<accession>A0A5B0PJC0</accession>
<evidence type="ECO:0000256" key="1">
    <source>
        <dbReference type="SAM" id="MobiDB-lite"/>
    </source>
</evidence>
<dbReference type="AlphaFoldDB" id="A0A5B0PJC0"/>
<name>A0A5B0PJC0_PUCGR</name>
<evidence type="ECO:0000313" key="3">
    <source>
        <dbReference type="Proteomes" id="UP000325313"/>
    </source>
</evidence>
<dbReference type="EMBL" id="VDEP01000339">
    <property type="protein sequence ID" value="KAA1100902.1"/>
    <property type="molecule type" value="Genomic_DNA"/>
</dbReference>
<protein>
    <submittedName>
        <fullName evidence="2">Uncharacterized protein</fullName>
    </submittedName>
</protein>
<feature type="region of interest" description="Disordered" evidence="1">
    <location>
        <begin position="1"/>
        <end position="26"/>
    </location>
</feature>
<reference evidence="2 3" key="1">
    <citation type="submission" date="2019-05" db="EMBL/GenBank/DDBJ databases">
        <title>Emergence of the Ug99 lineage of the wheat stem rust pathogen through somatic hybridization.</title>
        <authorList>
            <person name="Li F."/>
            <person name="Upadhyaya N.M."/>
            <person name="Sperschneider J."/>
            <person name="Matny O."/>
            <person name="Nguyen-Phuc H."/>
            <person name="Mago R."/>
            <person name="Raley C."/>
            <person name="Miller M.E."/>
            <person name="Silverstein K.A.T."/>
            <person name="Henningsen E."/>
            <person name="Hirsch C.D."/>
            <person name="Visser B."/>
            <person name="Pretorius Z.A."/>
            <person name="Steffenson B.J."/>
            <person name="Schwessinger B."/>
            <person name="Dodds P.N."/>
            <person name="Figueroa M."/>
        </authorList>
    </citation>
    <scope>NUCLEOTIDE SEQUENCE [LARGE SCALE GENOMIC DNA]</scope>
    <source>
        <strain evidence="2 3">Ug99</strain>
    </source>
</reference>
<organism evidence="2 3">
    <name type="scientific">Puccinia graminis f. sp. tritici</name>
    <dbReference type="NCBI Taxonomy" id="56615"/>
    <lineage>
        <taxon>Eukaryota</taxon>
        <taxon>Fungi</taxon>
        <taxon>Dikarya</taxon>
        <taxon>Basidiomycota</taxon>
        <taxon>Pucciniomycotina</taxon>
        <taxon>Pucciniomycetes</taxon>
        <taxon>Pucciniales</taxon>
        <taxon>Pucciniaceae</taxon>
        <taxon>Puccinia</taxon>
    </lineage>
</organism>
<sequence length="66" mass="7382">MSTVRQMIELNQPQRSSRVGSSQESIPVESQFQWGLPSTVSDQTSVLTKWGHHQGSPLHRPNGQPE</sequence>
<evidence type="ECO:0000313" key="2">
    <source>
        <dbReference type="EMBL" id="KAA1100902.1"/>
    </source>
</evidence>
<proteinExistence type="predicted"/>
<feature type="region of interest" description="Disordered" evidence="1">
    <location>
        <begin position="45"/>
        <end position="66"/>
    </location>
</feature>
<dbReference type="Proteomes" id="UP000325313">
    <property type="component" value="Unassembled WGS sequence"/>
</dbReference>
<comment type="caution">
    <text evidence="2">The sequence shown here is derived from an EMBL/GenBank/DDBJ whole genome shotgun (WGS) entry which is preliminary data.</text>
</comment>
<gene>
    <name evidence="2" type="ORF">PGTUg99_033021</name>
</gene>